<evidence type="ECO:0000313" key="2">
    <source>
        <dbReference type="Proteomes" id="UP000004169"/>
    </source>
</evidence>
<dbReference type="EMBL" id="CAHP01000060">
    <property type="protein sequence ID" value="CCG43316.1"/>
    <property type="molecule type" value="Genomic_DNA"/>
</dbReference>
<comment type="caution">
    <text evidence="1">The sequence shown here is derived from an EMBL/GenBank/DDBJ whole genome shotgun (WGS) entry which is preliminary data.</text>
</comment>
<dbReference type="Proteomes" id="UP000004169">
    <property type="component" value="Unassembled WGS sequence"/>
</dbReference>
<proteinExistence type="predicted"/>
<accession>H8FY78</accession>
<dbReference type="AlphaFoldDB" id="H8FY78"/>
<organism evidence="1 2">
    <name type="scientific">Magnetospirillum molischianum DSM 120</name>
    <dbReference type="NCBI Taxonomy" id="1150626"/>
    <lineage>
        <taxon>Bacteria</taxon>
        <taxon>Pseudomonadati</taxon>
        <taxon>Pseudomonadota</taxon>
        <taxon>Alphaproteobacteria</taxon>
        <taxon>Rhodospirillales</taxon>
        <taxon>Rhodospirillaceae</taxon>
        <taxon>Magnetospirillum</taxon>
    </lineage>
</organism>
<name>H8FY78_MAGML</name>
<keyword evidence="2" id="KW-1185">Reference proteome</keyword>
<dbReference type="STRING" id="1150626.PHAMO_80107"/>
<dbReference type="RefSeq" id="WP_002731400.1">
    <property type="nucleotide sequence ID" value="NZ_CAHP01000060.1"/>
</dbReference>
<evidence type="ECO:0000313" key="1">
    <source>
        <dbReference type="EMBL" id="CCG43316.1"/>
    </source>
</evidence>
<sequence length="111" mass="13180">MSVKIGDTLYRHDPYRTRPEDRIEKFTVVGETRVSWIVERYRREIRVSKSDLTYNEPPYGRRQLYTRAQIEELEWIKANRPKIIDCVTKTDNISLLRAIVAVIESHDTRAS</sequence>
<protein>
    <submittedName>
        <fullName evidence="1">Uncharacterized protein</fullName>
    </submittedName>
</protein>
<gene>
    <name evidence="1" type="ORF">PHAMO_80107</name>
</gene>
<reference evidence="1 2" key="1">
    <citation type="journal article" date="2012" name="J. Bacteriol.">
        <title>Draft Genome Sequence of the Purple Photosynthetic Bacterium Phaeospirillum molischianum DSM120, a Particularly Versatile Bacterium.</title>
        <authorList>
            <person name="Duquesne K."/>
            <person name="Prima V."/>
            <person name="Ji B."/>
            <person name="Rouy Z."/>
            <person name="Medigue C."/>
            <person name="Talla E."/>
            <person name="Sturgis J.N."/>
        </authorList>
    </citation>
    <scope>NUCLEOTIDE SEQUENCE [LARGE SCALE GENOMIC DNA]</scope>
    <source>
        <strain evidence="2">DSM120</strain>
    </source>
</reference>